<keyword evidence="2 6" id="KW-0418">Kinase</keyword>
<gene>
    <name evidence="7" type="primary">ppnK</name>
    <name evidence="6" type="synonym">nadK</name>
    <name evidence="7" type="ORF">HK18_11010</name>
</gene>
<keyword evidence="6" id="KW-0547">Nucleotide-binding</keyword>
<evidence type="ECO:0000313" key="8">
    <source>
        <dbReference type="Proteomes" id="UP000194946"/>
    </source>
</evidence>
<comment type="subcellular location">
    <subcellularLocation>
        <location evidence="6">Cytoplasm</location>
    </subcellularLocation>
</comment>
<proteinExistence type="inferred from homology"/>
<dbReference type="HAMAP" id="MF_00361">
    <property type="entry name" value="NAD_kinase"/>
    <property type="match status" value="1"/>
</dbReference>
<dbReference type="GO" id="GO:0005737">
    <property type="term" value="C:cytoplasm"/>
    <property type="evidence" value="ECO:0007669"/>
    <property type="project" value="UniProtKB-SubCell"/>
</dbReference>
<keyword evidence="6" id="KW-0963">Cytoplasm</keyword>
<dbReference type="GO" id="GO:0046872">
    <property type="term" value="F:metal ion binding"/>
    <property type="evidence" value="ECO:0007669"/>
    <property type="project" value="UniProtKB-UniRule"/>
</dbReference>
<evidence type="ECO:0000256" key="4">
    <source>
        <dbReference type="ARBA" id="ARBA00023027"/>
    </source>
</evidence>
<evidence type="ECO:0000313" key="7">
    <source>
        <dbReference type="EMBL" id="OUI78064.1"/>
    </source>
</evidence>
<dbReference type="GO" id="GO:0005524">
    <property type="term" value="F:ATP binding"/>
    <property type="evidence" value="ECO:0007669"/>
    <property type="project" value="UniProtKB-KW"/>
</dbReference>
<dbReference type="Pfam" id="PF20143">
    <property type="entry name" value="NAD_kinase_C"/>
    <property type="match status" value="1"/>
</dbReference>
<dbReference type="Pfam" id="PF01513">
    <property type="entry name" value="NAD_kinase"/>
    <property type="match status" value="1"/>
</dbReference>
<dbReference type="NCBIfam" id="NF003406">
    <property type="entry name" value="PRK04761.1"/>
    <property type="match status" value="1"/>
</dbReference>
<organism evidence="7 8">
    <name type="scientific">Commensalibacter intestini</name>
    <dbReference type="NCBI Taxonomy" id="479936"/>
    <lineage>
        <taxon>Bacteria</taxon>
        <taxon>Pseudomonadati</taxon>
        <taxon>Pseudomonadota</taxon>
        <taxon>Alphaproteobacteria</taxon>
        <taxon>Acetobacterales</taxon>
        <taxon>Acetobacteraceae</taxon>
    </lineage>
</organism>
<feature type="binding site" evidence="6">
    <location>
        <begin position="162"/>
        <end position="167"/>
    </location>
    <ligand>
        <name>NAD(+)</name>
        <dbReference type="ChEBI" id="CHEBI:57540"/>
    </ligand>
</feature>
<feature type="active site" description="Proton acceptor" evidence="6">
    <location>
        <position position="49"/>
    </location>
</feature>
<dbReference type="PANTHER" id="PTHR20275:SF0">
    <property type="entry name" value="NAD KINASE"/>
    <property type="match status" value="1"/>
</dbReference>
<dbReference type="GO" id="GO:0003951">
    <property type="term" value="F:NAD+ kinase activity"/>
    <property type="evidence" value="ECO:0007669"/>
    <property type="project" value="UniProtKB-UniRule"/>
</dbReference>
<comment type="caution">
    <text evidence="7">The sequence shown here is derived from an EMBL/GenBank/DDBJ whole genome shotgun (WGS) entry which is preliminary data.</text>
</comment>
<dbReference type="GO" id="GO:0051287">
    <property type="term" value="F:NAD binding"/>
    <property type="evidence" value="ECO:0007669"/>
    <property type="project" value="UniProtKB-ARBA"/>
</dbReference>
<dbReference type="InterPro" id="IPR002504">
    <property type="entry name" value="NADK"/>
</dbReference>
<dbReference type="AlphaFoldDB" id="A0A251ZTT0"/>
<feature type="binding site" evidence="6">
    <location>
        <position position="159"/>
    </location>
    <ligand>
        <name>NAD(+)</name>
        <dbReference type="ChEBI" id="CHEBI:57540"/>
    </ligand>
</feature>
<reference evidence="8" key="1">
    <citation type="submission" date="2014-06" db="EMBL/GenBank/DDBJ databases">
        <authorList>
            <person name="Winans N.J."/>
            <person name="Newell P.D."/>
            <person name="Douglas A.E."/>
        </authorList>
    </citation>
    <scope>NUCLEOTIDE SEQUENCE [LARGE SCALE GENOMIC DNA]</scope>
    <source>
        <strain evidence="8">DmL_052</strain>
    </source>
</reference>
<dbReference type="GO" id="GO:0019674">
    <property type="term" value="P:NAD+ metabolic process"/>
    <property type="evidence" value="ECO:0007669"/>
    <property type="project" value="InterPro"/>
</dbReference>
<sequence>MWPLIDPPKKIHFLSVKSSEAIKYKNDLIKKYGNADINETEVIICIGGDGFMLETLHNYLNYQIPIYSINFGSVGFLTNPKISIEKDLPLILHEAQPTSLHPLAMTAYTADGKTHTALAFNDIFLYRQTRQAAKIQIITNDEIRLPELICDGIIVSTPAGSTAYNLSAHGPIVPLNSGLLPLTPICPFRPRRWRGALLPSNTSIQFLTMEEKKRPIAAVADFTEIRDVTQVFVKENRTIKSTILFNQGHELSERIVAEQFTV</sequence>
<comment type="cofactor">
    <cofactor evidence="6">
        <name>a divalent metal cation</name>
        <dbReference type="ChEBI" id="CHEBI:60240"/>
    </cofactor>
</comment>
<feature type="binding site" evidence="6">
    <location>
        <begin position="121"/>
        <end position="122"/>
    </location>
    <ligand>
        <name>NAD(+)</name>
        <dbReference type="ChEBI" id="CHEBI:57540"/>
    </ligand>
</feature>
<feature type="binding site" evidence="6">
    <location>
        <begin position="49"/>
        <end position="50"/>
    </location>
    <ligand>
        <name>NAD(+)</name>
        <dbReference type="ChEBI" id="CHEBI:57540"/>
    </ligand>
</feature>
<evidence type="ECO:0000256" key="3">
    <source>
        <dbReference type="ARBA" id="ARBA00022857"/>
    </source>
</evidence>
<comment type="catalytic activity">
    <reaction evidence="5 6">
        <text>NAD(+) + ATP = ADP + NADP(+) + H(+)</text>
        <dbReference type="Rhea" id="RHEA:18629"/>
        <dbReference type="ChEBI" id="CHEBI:15378"/>
        <dbReference type="ChEBI" id="CHEBI:30616"/>
        <dbReference type="ChEBI" id="CHEBI:57540"/>
        <dbReference type="ChEBI" id="CHEBI:58349"/>
        <dbReference type="ChEBI" id="CHEBI:456216"/>
        <dbReference type="EC" id="2.7.1.23"/>
    </reaction>
</comment>
<protein>
    <recommendedName>
        <fullName evidence="6">NAD kinase</fullName>
        <ecNumber evidence="6">2.7.1.23</ecNumber>
    </recommendedName>
    <alternativeName>
        <fullName evidence="6">ATP-dependent NAD kinase</fullName>
    </alternativeName>
</protein>
<dbReference type="EC" id="2.7.1.23" evidence="6"/>
<name>A0A251ZTT0_9PROT</name>
<dbReference type="InterPro" id="IPR017437">
    <property type="entry name" value="ATP-NAD_kinase_PpnK-typ_C"/>
</dbReference>
<keyword evidence="6" id="KW-0067">ATP-binding</keyword>
<dbReference type="GO" id="GO:0006741">
    <property type="term" value="P:NADP+ biosynthetic process"/>
    <property type="evidence" value="ECO:0007669"/>
    <property type="project" value="UniProtKB-UniRule"/>
</dbReference>
<accession>A0A251ZTT0</accession>
<dbReference type="EMBL" id="JOPB01000008">
    <property type="protein sequence ID" value="OUI78064.1"/>
    <property type="molecule type" value="Genomic_DNA"/>
</dbReference>
<evidence type="ECO:0000256" key="5">
    <source>
        <dbReference type="ARBA" id="ARBA00047925"/>
    </source>
</evidence>
<keyword evidence="4 6" id="KW-0520">NAD</keyword>
<keyword evidence="3 6" id="KW-0521">NADP</keyword>
<dbReference type="InterPro" id="IPR016064">
    <property type="entry name" value="NAD/diacylglycerol_kinase_sf"/>
</dbReference>
<evidence type="ECO:0000256" key="1">
    <source>
        <dbReference type="ARBA" id="ARBA00022679"/>
    </source>
</evidence>
<dbReference type="RefSeq" id="WP_008854752.1">
    <property type="nucleotide sequence ID" value="NZ_JOPB01000008.1"/>
</dbReference>
<evidence type="ECO:0000256" key="6">
    <source>
        <dbReference type="HAMAP-Rule" id="MF_00361"/>
    </source>
</evidence>
<dbReference type="Gene3D" id="3.40.50.10330">
    <property type="entry name" value="Probable inorganic polyphosphate/atp-NAD kinase, domain 1"/>
    <property type="match status" value="1"/>
</dbReference>
<comment type="similarity">
    <text evidence="6">Belongs to the NAD kinase family.</text>
</comment>
<dbReference type="Proteomes" id="UP000194946">
    <property type="component" value="Unassembled WGS sequence"/>
</dbReference>
<evidence type="ECO:0000256" key="2">
    <source>
        <dbReference type="ARBA" id="ARBA00022777"/>
    </source>
</evidence>
<dbReference type="Gene3D" id="2.60.200.30">
    <property type="entry name" value="Probable inorganic polyphosphate/atp-NAD kinase, domain 2"/>
    <property type="match status" value="1"/>
</dbReference>
<dbReference type="SUPFAM" id="SSF111331">
    <property type="entry name" value="NAD kinase/diacylglycerol kinase-like"/>
    <property type="match status" value="1"/>
</dbReference>
<comment type="function">
    <text evidence="6">Involved in the regulation of the intracellular balance of NAD and NADP, and is a key enzyme in the biosynthesis of NADP. Catalyzes specifically the phosphorylation on 2'-hydroxyl of the adenosine moiety of NAD to yield NADP.</text>
</comment>
<dbReference type="PANTHER" id="PTHR20275">
    <property type="entry name" value="NAD KINASE"/>
    <property type="match status" value="1"/>
</dbReference>
<keyword evidence="8" id="KW-1185">Reference proteome</keyword>
<dbReference type="InterPro" id="IPR017438">
    <property type="entry name" value="ATP-NAD_kinase_N"/>
</dbReference>
<comment type="caution">
    <text evidence="6">Lacks conserved residue(s) required for the propagation of feature annotation.</text>
</comment>
<keyword evidence="1 6" id="KW-0808">Transferase</keyword>
<feature type="binding site" evidence="6">
    <location>
        <position position="151"/>
    </location>
    <ligand>
        <name>NAD(+)</name>
        <dbReference type="ChEBI" id="CHEBI:57540"/>
    </ligand>
</feature>